<feature type="coiled-coil region" evidence="1">
    <location>
        <begin position="362"/>
        <end position="438"/>
    </location>
</feature>
<reference evidence="3" key="1">
    <citation type="journal article" date="2010" name="Science">
        <title>Plasticity of animal genome architecture unmasked by rapid evolution of a pelagic tunicate.</title>
        <authorList>
            <person name="Denoeud F."/>
            <person name="Henriet S."/>
            <person name="Mungpakdee S."/>
            <person name="Aury J.M."/>
            <person name="Da Silva C."/>
            <person name="Brinkmann H."/>
            <person name="Mikhaleva J."/>
            <person name="Olsen L.C."/>
            <person name="Jubin C."/>
            <person name="Canestro C."/>
            <person name="Bouquet J.M."/>
            <person name="Danks G."/>
            <person name="Poulain J."/>
            <person name="Campsteijn C."/>
            <person name="Adamski M."/>
            <person name="Cross I."/>
            <person name="Yadetie F."/>
            <person name="Muffato M."/>
            <person name="Louis A."/>
            <person name="Butcher S."/>
            <person name="Tsagkogeorga G."/>
            <person name="Konrad A."/>
            <person name="Singh S."/>
            <person name="Jensen M.F."/>
            <person name="Cong E.H."/>
            <person name="Eikeseth-Otteraa H."/>
            <person name="Noel B."/>
            <person name="Anthouard V."/>
            <person name="Porcel B.M."/>
            <person name="Kachouri-Lafond R."/>
            <person name="Nishino A."/>
            <person name="Ugolini M."/>
            <person name="Chourrout P."/>
            <person name="Nishida H."/>
            <person name="Aasland R."/>
            <person name="Huzurbazar S."/>
            <person name="Westhof E."/>
            <person name="Delsuc F."/>
            <person name="Lehrach H."/>
            <person name="Reinhardt R."/>
            <person name="Weissenbach J."/>
            <person name="Roy S.W."/>
            <person name="Artiguenave F."/>
            <person name="Postlethwait J.H."/>
            <person name="Manak J.R."/>
            <person name="Thompson E.M."/>
            <person name="Jaillon O."/>
            <person name="Du Pasquier L."/>
            <person name="Boudinot P."/>
            <person name="Liberles D.A."/>
            <person name="Volff J.N."/>
            <person name="Philippe H."/>
            <person name="Lenhard B."/>
            <person name="Roest Crollius H."/>
            <person name="Wincker P."/>
            <person name="Chourrout D."/>
        </authorList>
    </citation>
    <scope>NUCLEOTIDE SEQUENCE [LARGE SCALE GENOMIC DNA]</scope>
</reference>
<accession>E4XUF8</accession>
<gene>
    <name evidence="3" type="ORF">GSOID_T00004659001</name>
</gene>
<protein>
    <submittedName>
        <fullName evidence="3">Uncharacterized protein</fullName>
    </submittedName>
</protein>
<dbReference type="InParanoid" id="E4XUF8"/>
<evidence type="ECO:0000313" key="3">
    <source>
        <dbReference type="EMBL" id="CBY13355.1"/>
    </source>
</evidence>
<evidence type="ECO:0000256" key="1">
    <source>
        <dbReference type="SAM" id="Coils"/>
    </source>
</evidence>
<keyword evidence="4" id="KW-1185">Reference proteome</keyword>
<dbReference type="EMBL" id="FN653180">
    <property type="protein sequence ID" value="CBY13355.1"/>
    <property type="molecule type" value="Genomic_DNA"/>
</dbReference>
<name>E4XUF8_OIKDI</name>
<feature type="compositionally biased region" description="Polar residues" evidence="2">
    <location>
        <begin position="85"/>
        <end position="96"/>
    </location>
</feature>
<feature type="region of interest" description="Disordered" evidence="2">
    <location>
        <begin position="70"/>
        <end position="194"/>
    </location>
</feature>
<proteinExistence type="predicted"/>
<evidence type="ECO:0000256" key="2">
    <source>
        <dbReference type="SAM" id="MobiDB-lite"/>
    </source>
</evidence>
<feature type="region of interest" description="Disordered" evidence="2">
    <location>
        <begin position="25"/>
        <end position="56"/>
    </location>
</feature>
<organism evidence="3">
    <name type="scientific">Oikopleura dioica</name>
    <name type="common">Tunicate</name>
    <dbReference type="NCBI Taxonomy" id="34765"/>
    <lineage>
        <taxon>Eukaryota</taxon>
        <taxon>Metazoa</taxon>
        <taxon>Chordata</taxon>
        <taxon>Tunicata</taxon>
        <taxon>Appendicularia</taxon>
        <taxon>Copelata</taxon>
        <taxon>Oikopleuridae</taxon>
        <taxon>Oikopleura</taxon>
    </lineage>
</organism>
<dbReference type="AlphaFoldDB" id="E4XUF8"/>
<dbReference type="OrthoDB" id="10390218at2759"/>
<keyword evidence="1" id="KW-0175">Coiled coil</keyword>
<evidence type="ECO:0000313" key="4">
    <source>
        <dbReference type="Proteomes" id="UP000001307"/>
    </source>
</evidence>
<feature type="compositionally biased region" description="Polar residues" evidence="2">
    <location>
        <begin position="105"/>
        <end position="127"/>
    </location>
</feature>
<sequence length="488" mass="55413">MVLAWRKPAENKKITEKMPKTLARKVTKSTEITRPLSSSASSSCTINSTRRMKKSPVPEIRMTEAALKRKAKIKQDKEKPIKSTAPVTRASSSSTGIPIRRPLSTRLTRSVSNASNPCNNNKLTPENNAAKRSGGILKQNSPTLIRRIKPKDSANLRNSTGSKNKPITKTGTRDRIPSSNSSVSRSTRKAAVDHEARAKILESRVFELEAKLEIMTKKLSRADELVTIIFPKVLEKKEQRCKNIEEAALEKVAFLTSQVALEKAINAEQISKLQKDHEKSVAALNSRIAEQSTSLVEFSDALKKSKQVQKELKSEIDERNSIIANFPKRLEKIASENEKKISEEVERRLKPFVEAKSLAESMKFENEEKAKQNKILREKNNRIVLENEQFREKIEKLSKFMHIAEDRSEMIENIKTHNRKLKIEVETTRQRLSEVEAEKNLLNCSLDEEKFRAETGHRRLSTSFVSNHECSTLDETVFHSFNDDSTNV</sequence>
<feature type="compositionally biased region" description="Polar residues" evidence="2">
    <location>
        <begin position="155"/>
        <end position="170"/>
    </location>
</feature>
<dbReference type="Proteomes" id="UP000001307">
    <property type="component" value="Unassembled WGS sequence"/>
</dbReference>